<dbReference type="EC" id="3.1.3.48" evidence="7"/>
<keyword evidence="3 6" id="KW-0460">Magnesium</keyword>
<protein>
    <recommendedName>
        <fullName evidence="7">Eyes absent homolog</fullName>
        <ecNumber evidence="7">3.1.3.48</ecNumber>
    </recommendedName>
</protein>
<reference evidence="8 9" key="1">
    <citation type="journal article" date="2021" name="Cell">
        <title>Tracing the genetic footprints of vertebrate landing in non-teleost ray-finned fishes.</title>
        <authorList>
            <person name="Bi X."/>
            <person name="Wang K."/>
            <person name="Yang L."/>
            <person name="Pan H."/>
            <person name="Jiang H."/>
            <person name="Wei Q."/>
            <person name="Fang M."/>
            <person name="Yu H."/>
            <person name="Zhu C."/>
            <person name="Cai Y."/>
            <person name="He Y."/>
            <person name="Gan X."/>
            <person name="Zeng H."/>
            <person name="Yu D."/>
            <person name="Zhu Y."/>
            <person name="Jiang H."/>
            <person name="Qiu Q."/>
            <person name="Yang H."/>
            <person name="Zhang Y.E."/>
            <person name="Wang W."/>
            <person name="Zhu M."/>
            <person name="He S."/>
            <person name="Zhang G."/>
        </authorList>
    </citation>
    <scope>NUCLEOTIDE SEQUENCE [LARGE SCALE GENOMIC DNA]</scope>
    <source>
        <strain evidence="8">Bchr_013</strain>
    </source>
</reference>
<name>A0A8X7X3J1_POLSE</name>
<dbReference type="GO" id="GO:0045739">
    <property type="term" value="P:positive regulation of DNA repair"/>
    <property type="evidence" value="ECO:0007669"/>
    <property type="project" value="TreeGrafter"/>
</dbReference>
<evidence type="ECO:0000256" key="4">
    <source>
        <dbReference type="ARBA" id="ARBA00022912"/>
    </source>
</evidence>
<gene>
    <name evidence="8" type="primary">Eya3_0</name>
    <name evidence="8" type="ORF">GTO96_0011162</name>
</gene>
<comment type="catalytic activity">
    <reaction evidence="5 7">
        <text>O-phospho-L-tyrosyl-[protein] + H2O = L-tyrosyl-[protein] + phosphate</text>
        <dbReference type="Rhea" id="RHEA:10684"/>
        <dbReference type="Rhea" id="RHEA-COMP:10136"/>
        <dbReference type="Rhea" id="RHEA-COMP:20101"/>
        <dbReference type="ChEBI" id="CHEBI:15377"/>
        <dbReference type="ChEBI" id="CHEBI:43474"/>
        <dbReference type="ChEBI" id="CHEBI:46858"/>
        <dbReference type="ChEBI" id="CHEBI:61978"/>
        <dbReference type="EC" id="3.1.3.48"/>
    </reaction>
</comment>
<evidence type="ECO:0000313" key="9">
    <source>
        <dbReference type="Proteomes" id="UP000886611"/>
    </source>
</evidence>
<dbReference type="AlphaFoldDB" id="A0A8X7X3J1"/>
<evidence type="ECO:0000256" key="2">
    <source>
        <dbReference type="ARBA" id="ARBA00022801"/>
    </source>
</evidence>
<proteinExistence type="inferred from homology"/>
<keyword evidence="7" id="KW-0804">Transcription</keyword>
<dbReference type="GO" id="GO:0004725">
    <property type="term" value="F:protein tyrosine phosphatase activity"/>
    <property type="evidence" value="ECO:0007669"/>
    <property type="project" value="UniProtKB-EC"/>
</dbReference>
<dbReference type="GO" id="GO:0005634">
    <property type="term" value="C:nucleus"/>
    <property type="evidence" value="ECO:0007669"/>
    <property type="project" value="TreeGrafter"/>
</dbReference>
<evidence type="ECO:0000256" key="7">
    <source>
        <dbReference type="RuleBase" id="RU362036"/>
    </source>
</evidence>
<accession>A0A8X7X3J1</accession>
<evidence type="ECO:0000256" key="3">
    <source>
        <dbReference type="ARBA" id="ARBA00022842"/>
    </source>
</evidence>
<evidence type="ECO:0000256" key="5">
    <source>
        <dbReference type="ARBA" id="ARBA00051722"/>
    </source>
</evidence>
<dbReference type="EMBL" id="JAATIS010004753">
    <property type="protein sequence ID" value="KAG2460480.1"/>
    <property type="molecule type" value="Genomic_DNA"/>
</dbReference>
<keyword evidence="2 7" id="KW-0378">Hydrolase</keyword>
<dbReference type="PANTHER" id="PTHR10190">
    <property type="entry name" value="EYES ABSENT"/>
    <property type="match status" value="1"/>
</dbReference>
<feature type="non-terminal residue" evidence="8">
    <location>
        <position position="66"/>
    </location>
</feature>
<dbReference type="Proteomes" id="UP000886611">
    <property type="component" value="Unassembled WGS sequence"/>
</dbReference>
<sequence length="66" mass="7700">MRKLAFRYRRLKEIYNAYKSNAGGKESCFERIMSRFGKKVTYVVIGDGRDEEFAAKQVTFLFPAIP</sequence>
<feature type="binding site" evidence="6">
    <location>
        <position position="47"/>
    </location>
    <ligand>
        <name>Mg(2+)</name>
        <dbReference type="ChEBI" id="CHEBI:18420"/>
    </ligand>
</feature>
<keyword evidence="7" id="KW-0805">Transcription regulation</keyword>
<dbReference type="GO" id="GO:2001240">
    <property type="term" value="P:negative regulation of extrinsic apoptotic signaling pathway in absence of ligand"/>
    <property type="evidence" value="ECO:0007669"/>
    <property type="project" value="TreeGrafter"/>
</dbReference>
<keyword evidence="6 7" id="KW-0479">Metal-binding</keyword>
<dbReference type="Gene3D" id="3.40.50.12350">
    <property type="match status" value="1"/>
</dbReference>
<feature type="non-terminal residue" evidence="8">
    <location>
        <position position="1"/>
    </location>
</feature>
<keyword evidence="9" id="KW-1185">Reference proteome</keyword>
<evidence type="ECO:0000256" key="6">
    <source>
        <dbReference type="PIRSR" id="PIRSR628472-2"/>
    </source>
</evidence>
<dbReference type="GO" id="GO:0046872">
    <property type="term" value="F:metal ion binding"/>
    <property type="evidence" value="ECO:0007669"/>
    <property type="project" value="UniProtKB-KW"/>
</dbReference>
<comment type="caution">
    <text evidence="8">The sequence shown here is derived from an EMBL/GenBank/DDBJ whole genome shotgun (WGS) entry which is preliminary data.</text>
</comment>
<evidence type="ECO:0000313" key="8">
    <source>
        <dbReference type="EMBL" id="KAG2460480.1"/>
    </source>
</evidence>
<evidence type="ECO:0000256" key="1">
    <source>
        <dbReference type="ARBA" id="ARBA00010501"/>
    </source>
</evidence>
<keyword evidence="4 7" id="KW-0904">Protein phosphatase</keyword>
<dbReference type="InterPro" id="IPR038102">
    <property type="entry name" value="EYA_dom_sf"/>
</dbReference>
<comment type="similarity">
    <text evidence="1 7">Belongs to the HAD-like hydrolase superfamily. EYA family.</text>
</comment>
<comment type="cofactor">
    <cofactor evidence="6 7">
        <name>Mg(2+)</name>
        <dbReference type="ChEBI" id="CHEBI:18420"/>
    </cofactor>
    <text evidence="6 7">Binds 1 Mg(2+) ion per subunit.</text>
</comment>
<dbReference type="PANTHER" id="PTHR10190:SF5">
    <property type="entry name" value="EYES ABSENT HOMOLOG 3"/>
    <property type="match status" value="1"/>
</dbReference>
<organism evidence="8 9">
    <name type="scientific">Polypterus senegalus</name>
    <name type="common">Senegal bichir</name>
    <dbReference type="NCBI Taxonomy" id="55291"/>
    <lineage>
        <taxon>Eukaryota</taxon>
        <taxon>Metazoa</taxon>
        <taxon>Chordata</taxon>
        <taxon>Craniata</taxon>
        <taxon>Vertebrata</taxon>
        <taxon>Euteleostomi</taxon>
        <taxon>Actinopterygii</taxon>
        <taxon>Polypteriformes</taxon>
        <taxon>Polypteridae</taxon>
        <taxon>Polypterus</taxon>
    </lineage>
</organism>
<dbReference type="InterPro" id="IPR028472">
    <property type="entry name" value="EYA"/>
</dbReference>
<dbReference type="GO" id="GO:0030154">
    <property type="term" value="P:cell differentiation"/>
    <property type="evidence" value="ECO:0007669"/>
    <property type="project" value="TreeGrafter"/>
</dbReference>